<dbReference type="OrthoDB" id="6335297at2759"/>
<evidence type="ECO:0000256" key="2">
    <source>
        <dbReference type="ARBA" id="ARBA00010686"/>
    </source>
</evidence>
<accession>A0A9Q0YJM2</accession>
<sequence>MASVHRSQRLTRIQKSLPALRLDDIQAFGEMDHGLTAKEENRWVFEVAWEVANKVGGIYTVLRSKAGVTTEELGDQYYMLGPYNETTVRTEVEVGEPEDELIRKAMEKMSLQGIKVVYGRWLIDGSPNVILFDIGTGAKFLENWKNELWDLAHIGIPWHDKESNDATIFGNLCAWFLSDVSIMLIRSKKSDQQNHTI</sequence>
<dbReference type="Proteomes" id="UP001152320">
    <property type="component" value="Chromosome 19"/>
</dbReference>
<dbReference type="EMBL" id="JAIZAY010000019">
    <property type="protein sequence ID" value="KAJ8023677.1"/>
    <property type="molecule type" value="Genomic_DNA"/>
</dbReference>
<dbReference type="GO" id="GO:0005978">
    <property type="term" value="P:glycogen biosynthetic process"/>
    <property type="evidence" value="ECO:0007669"/>
    <property type="project" value="UniProtKB-KW"/>
</dbReference>
<dbReference type="Pfam" id="PF05693">
    <property type="entry name" value="Glycogen_syn"/>
    <property type="match status" value="1"/>
</dbReference>
<dbReference type="AlphaFoldDB" id="A0A9Q0YJM2"/>
<dbReference type="InterPro" id="IPR008631">
    <property type="entry name" value="Glycogen_synth"/>
</dbReference>
<reference evidence="8" key="1">
    <citation type="submission" date="2021-10" db="EMBL/GenBank/DDBJ databases">
        <title>Tropical sea cucumber genome reveals ecological adaptation and Cuvierian tubules defense mechanism.</title>
        <authorList>
            <person name="Chen T."/>
        </authorList>
    </citation>
    <scope>NUCLEOTIDE SEQUENCE</scope>
    <source>
        <strain evidence="8">Nanhai2018</strain>
        <tissue evidence="8">Muscle</tissue>
    </source>
</reference>
<evidence type="ECO:0000256" key="7">
    <source>
        <dbReference type="RuleBase" id="RU363104"/>
    </source>
</evidence>
<dbReference type="GO" id="GO:0004373">
    <property type="term" value="F:alpha-1,4-glucan glucosyltransferase (UDP-glucose donor) activity"/>
    <property type="evidence" value="ECO:0007669"/>
    <property type="project" value="UniProtKB-EC"/>
</dbReference>
<dbReference type="GO" id="GO:0005737">
    <property type="term" value="C:cytoplasm"/>
    <property type="evidence" value="ECO:0007669"/>
    <property type="project" value="TreeGrafter"/>
</dbReference>
<keyword evidence="5 7" id="KW-0320">Glycogen biosynthesis</keyword>
<dbReference type="PANTHER" id="PTHR10176:SF3">
    <property type="entry name" value="GLYCOGEN [STARCH] SYNTHASE"/>
    <property type="match status" value="1"/>
</dbReference>
<evidence type="ECO:0000256" key="4">
    <source>
        <dbReference type="ARBA" id="ARBA00022679"/>
    </source>
</evidence>
<comment type="caution">
    <text evidence="8">The sequence shown here is derived from an EMBL/GenBank/DDBJ whole genome shotgun (WGS) entry which is preliminary data.</text>
</comment>
<evidence type="ECO:0000256" key="3">
    <source>
        <dbReference type="ARBA" id="ARBA00022676"/>
    </source>
</evidence>
<keyword evidence="9" id="KW-1185">Reference proteome</keyword>
<comment type="function">
    <text evidence="7">Transfers the glycosyl residue from UDP-Glc to the non-reducing end of alpha-1,4-glucan.</text>
</comment>
<keyword evidence="3 7" id="KW-0328">Glycosyltransferase</keyword>
<protein>
    <recommendedName>
        <fullName evidence="7">Glycogen [starch] synthase</fullName>
        <ecNumber evidence="7">2.4.1.11</ecNumber>
    </recommendedName>
</protein>
<comment type="pathway">
    <text evidence="1 7">Glycan biosynthesis; glycogen biosynthesis.</text>
</comment>
<dbReference type="EC" id="2.4.1.11" evidence="7"/>
<proteinExistence type="inferred from homology"/>
<dbReference type="Gene3D" id="3.40.50.2000">
    <property type="entry name" value="Glycogen Phosphorylase B"/>
    <property type="match status" value="1"/>
</dbReference>
<evidence type="ECO:0000256" key="6">
    <source>
        <dbReference type="ARBA" id="ARBA00047345"/>
    </source>
</evidence>
<name>A0A9Q0YJM2_HOLLE</name>
<keyword evidence="4 7" id="KW-0808">Transferase</keyword>
<evidence type="ECO:0000256" key="1">
    <source>
        <dbReference type="ARBA" id="ARBA00004964"/>
    </source>
</evidence>
<organism evidence="8 9">
    <name type="scientific">Holothuria leucospilota</name>
    <name type="common">Black long sea cucumber</name>
    <name type="synonym">Mertensiothuria leucospilota</name>
    <dbReference type="NCBI Taxonomy" id="206669"/>
    <lineage>
        <taxon>Eukaryota</taxon>
        <taxon>Metazoa</taxon>
        <taxon>Echinodermata</taxon>
        <taxon>Eleutherozoa</taxon>
        <taxon>Echinozoa</taxon>
        <taxon>Holothuroidea</taxon>
        <taxon>Aspidochirotacea</taxon>
        <taxon>Aspidochirotida</taxon>
        <taxon>Holothuriidae</taxon>
        <taxon>Holothuria</taxon>
    </lineage>
</organism>
<dbReference type="PANTHER" id="PTHR10176">
    <property type="entry name" value="GLYCOGEN SYNTHASE"/>
    <property type="match status" value="1"/>
</dbReference>
<comment type="similarity">
    <text evidence="2 7">Belongs to the glycosyltransferase 3 family.</text>
</comment>
<evidence type="ECO:0000313" key="9">
    <source>
        <dbReference type="Proteomes" id="UP001152320"/>
    </source>
</evidence>
<comment type="catalytic activity">
    <reaction evidence="6">
        <text>[(1-&gt;4)-alpha-D-glucosyl](n) + UDP-alpha-D-glucose = [(1-&gt;4)-alpha-D-glucosyl](n+1) + UDP + H(+)</text>
        <dbReference type="Rhea" id="RHEA:18549"/>
        <dbReference type="Rhea" id="RHEA-COMP:9584"/>
        <dbReference type="Rhea" id="RHEA-COMP:9587"/>
        <dbReference type="ChEBI" id="CHEBI:15378"/>
        <dbReference type="ChEBI" id="CHEBI:15444"/>
        <dbReference type="ChEBI" id="CHEBI:58223"/>
        <dbReference type="ChEBI" id="CHEBI:58885"/>
        <dbReference type="EC" id="2.4.1.11"/>
    </reaction>
    <physiologicalReaction direction="left-to-right" evidence="6">
        <dbReference type="Rhea" id="RHEA:18550"/>
    </physiologicalReaction>
</comment>
<evidence type="ECO:0000256" key="5">
    <source>
        <dbReference type="ARBA" id="ARBA00023056"/>
    </source>
</evidence>
<gene>
    <name evidence="8" type="ORF">HOLleu_36178</name>
</gene>
<evidence type="ECO:0000313" key="8">
    <source>
        <dbReference type="EMBL" id="KAJ8023677.1"/>
    </source>
</evidence>